<evidence type="ECO:0000259" key="6">
    <source>
        <dbReference type="PROSITE" id="PS50865"/>
    </source>
</evidence>
<keyword evidence="8" id="KW-1185">Reference proteome</keyword>
<keyword evidence="3" id="KW-0862">Zinc</keyword>
<dbReference type="PROSITE" id="PS50865">
    <property type="entry name" value="ZF_MYND_2"/>
    <property type="match status" value="1"/>
</dbReference>
<dbReference type="GeneID" id="28832754"/>
<dbReference type="PANTHER" id="PTHR12197:SF251">
    <property type="entry name" value="EG:BACR7C10.4 PROTEIN"/>
    <property type="match status" value="1"/>
</dbReference>
<dbReference type="RefSeq" id="XP_018065649.1">
    <property type="nucleotide sequence ID" value="XM_018223028.1"/>
</dbReference>
<dbReference type="OrthoDB" id="5945798at2759"/>
<dbReference type="SMART" id="SM00317">
    <property type="entry name" value="SET"/>
    <property type="match status" value="1"/>
</dbReference>
<dbReference type="PROSITE" id="PS50280">
    <property type="entry name" value="SET"/>
    <property type="match status" value="1"/>
</dbReference>
<dbReference type="InterPro" id="IPR050869">
    <property type="entry name" value="H3K4_H4K5_MeTrfase"/>
</dbReference>
<evidence type="ECO:0000256" key="3">
    <source>
        <dbReference type="ARBA" id="ARBA00022833"/>
    </source>
</evidence>
<gene>
    <name evidence="7" type="ORF">LY89DRAFT_786909</name>
</gene>
<dbReference type="Proteomes" id="UP000070700">
    <property type="component" value="Unassembled WGS sequence"/>
</dbReference>
<evidence type="ECO:0000259" key="5">
    <source>
        <dbReference type="PROSITE" id="PS50280"/>
    </source>
</evidence>
<evidence type="ECO:0000256" key="4">
    <source>
        <dbReference type="PROSITE-ProRule" id="PRU00134"/>
    </source>
</evidence>
<dbReference type="AlphaFoldDB" id="A0A194WUF0"/>
<dbReference type="EMBL" id="KQ947427">
    <property type="protein sequence ID" value="KUJ11294.1"/>
    <property type="molecule type" value="Genomic_DNA"/>
</dbReference>
<feature type="domain" description="SET" evidence="5">
    <location>
        <begin position="1"/>
        <end position="237"/>
    </location>
</feature>
<dbReference type="InterPro" id="IPR046341">
    <property type="entry name" value="SET_dom_sf"/>
</dbReference>
<dbReference type="GO" id="GO:0005634">
    <property type="term" value="C:nucleus"/>
    <property type="evidence" value="ECO:0007669"/>
    <property type="project" value="TreeGrafter"/>
</dbReference>
<dbReference type="KEGG" id="psco:LY89DRAFT_786909"/>
<dbReference type="InterPro" id="IPR002893">
    <property type="entry name" value="Znf_MYND"/>
</dbReference>
<evidence type="ECO:0000313" key="8">
    <source>
        <dbReference type="Proteomes" id="UP000070700"/>
    </source>
</evidence>
<dbReference type="InParanoid" id="A0A194WUF0"/>
<evidence type="ECO:0000313" key="7">
    <source>
        <dbReference type="EMBL" id="KUJ11294.1"/>
    </source>
</evidence>
<dbReference type="Gene3D" id="6.10.140.2220">
    <property type="match status" value="1"/>
</dbReference>
<dbReference type="Pfam" id="PF00856">
    <property type="entry name" value="SET"/>
    <property type="match status" value="1"/>
</dbReference>
<dbReference type="PANTHER" id="PTHR12197">
    <property type="entry name" value="HISTONE-LYSINE N-METHYLTRANSFERASE SMYD"/>
    <property type="match status" value="1"/>
</dbReference>
<name>A0A194WUF0_MOLSC</name>
<proteinExistence type="predicted"/>
<keyword evidence="2 4" id="KW-0863">Zinc-finger</keyword>
<dbReference type="Gene3D" id="1.10.220.160">
    <property type="match status" value="1"/>
</dbReference>
<keyword evidence="1" id="KW-0479">Metal-binding</keyword>
<accession>A0A194WUF0</accession>
<protein>
    <submittedName>
        <fullName evidence="7">SET domain-containing protein</fullName>
    </submittedName>
</protein>
<evidence type="ECO:0000256" key="1">
    <source>
        <dbReference type="ARBA" id="ARBA00022723"/>
    </source>
</evidence>
<dbReference type="SUPFAM" id="SSF82199">
    <property type="entry name" value="SET domain"/>
    <property type="match status" value="1"/>
</dbReference>
<organism evidence="7 8">
    <name type="scientific">Mollisia scopiformis</name>
    <name type="common">Conifer needle endophyte fungus</name>
    <name type="synonym">Phialocephala scopiformis</name>
    <dbReference type="NCBI Taxonomy" id="149040"/>
    <lineage>
        <taxon>Eukaryota</taxon>
        <taxon>Fungi</taxon>
        <taxon>Dikarya</taxon>
        <taxon>Ascomycota</taxon>
        <taxon>Pezizomycotina</taxon>
        <taxon>Leotiomycetes</taxon>
        <taxon>Helotiales</taxon>
        <taxon>Mollisiaceae</taxon>
        <taxon>Mollisia</taxon>
    </lineage>
</organism>
<dbReference type="Gene3D" id="2.170.270.10">
    <property type="entry name" value="SET domain"/>
    <property type="match status" value="1"/>
</dbReference>
<dbReference type="InterPro" id="IPR001214">
    <property type="entry name" value="SET_dom"/>
</dbReference>
<dbReference type="Pfam" id="PF01753">
    <property type="entry name" value="zf-MYND"/>
    <property type="match status" value="1"/>
</dbReference>
<sequence length="545" mass="60793">MSEPDVNNTTRILTANAGNGLAASQNIPEGSLIIKISNPYLTLLEKAHLDSTCSWCFTKPENSTLKNCGGCKVVRYCSSDCQKKDWQAIHKKECKILKTSPDVLPTPTRGLLQLALRHKFRDEPDPKWEGLVMNKTQLIEAGRYDELTLQSMIAAKYSGRGDRWVFLGAQVLCQMSSNAFRVTLPDDTPIGLCFEPTLALANHSCSPNAVVVFDGRAISFRALSDIKKGEEIRISYIENTQTRENRGAELEHRYFFTCQCEKCFKDETAYQTFLRLGPQIVTSPPDRLINMLIDPTSLPKNATSCLDSYNKLSLDPQISQALNSGQNSLDAYLKSSTDSPPSERLSFLRNLCSGHFFGIPAIAPSPAVQHNIFLIHLDNQSWIPALIFLLSLALHTDPYNYPAPHHLVRVVRIFTIAKLFKFLSTLSPPEFVLLLSDQDIETRDSIQKIVPLLDFMDVLQVLMAIVSEEVGKSHGVGSRFAKEIEAEVEDLREGRKMAGGRKSGEALERWLVDRRNDEGAKAAKRVVQVLWALANCVKTLVGVNL</sequence>
<dbReference type="GO" id="GO:0008270">
    <property type="term" value="F:zinc ion binding"/>
    <property type="evidence" value="ECO:0007669"/>
    <property type="project" value="UniProtKB-KW"/>
</dbReference>
<evidence type="ECO:0000256" key="2">
    <source>
        <dbReference type="ARBA" id="ARBA00022771"/>
    </source>
</evidence>
<feature type="domain" description="MYND-type" evidence="6">
    <location>
        <begin position="53"/>
        <end position="94"/>
    </location>
</feature>
<reference evidence="7 8" key="1">
    <citation type="submission" date="2015-10" db="EMBL/GenBank/DDBJ databases">
        <title>Full genome of DAOMC 229536 Phialocephala scopiformis, a fungal endophyte of spruce producing the potent anti-insectan compound rugulosin.</title>
        <authorList>
            <consortium name="DOE Joint Genome Institute"/>
            <person name="Walker A.K."/>
            <person name="Frasz S.L."/>
            <person name="Seifert K.A."/>
            <person name="Miller J.D."/>
            <person name="Mondo S.J."/>
            <person name="Labutti K."/>
            <person name="Lipzen A."/>
            <person name="Dockter R."/>
            <person name="Kennedy M."/>
            <person name="Grigoriev I.V."/>
            <person name="Spatafora J.W."/>
        </authorList>
    </citation>
    <scope>NUCLEOTIDE SEQUENCE [LARGE SCALE GENOMIC DNA]</scope>
    <source>
        <strain evidence="7 8">CBS 120377</strain>
    </source>
</reference>